<feature type="domain" description="TonB-dependent receptor plug" evidence="9">
    <location>
        <begin position="146"/>
        <end position="252"/>
    </location>
</feature>
<feature type="chain" id="PRO_5001477157" evidence="8">
    <location>
        <begin position="22"/>
        <end position="1101"/>
    </location>
</feature>
<organism evidence="10 11">
    <name type="scientific">Bacteroides fragilis str. 3998T(B)3</name>
    <dbReference type="NCBI Taxonomy" id="1339316"/>
    <lineage>
        <taxon>Bacteria</taxon>
        <taxon>Pseudomonadati</taxon>
        <taxon>Bacteroidota</taxon>
        <taxon>Bacteroidia</taxon>
        <taxon>Bacteroidales</taxon>
        <taxon>Bacteroidaceae</taxon>
        <taxon>Bacteroides</taxon>
    </lineage>
</organism>
<dbReference type="Pfam" id="PF07715">
    <property type="entry name" value="Plug"/>
    <property type="match status" value="1"/>
</dbReference>
<keyword evidence="4 7" id="KW-0812">Transmembrane</keyword>
<dbReference type="InterPro" id="IPR012910">
    <property type="entry name" value="Plug_dom"/>
</dbReference>
<evidence type="ECO:0000256" key="4">
    <source>
        <dbReference type="ARBA" id="ARBA00022692"/>
    </source>
</evidence>
<keyword evidence="3 7" id="KW-1134">Transmembrane beta strand</keyword>
<dbReference type="Gene3D" id="2.40.170.20">
    <property type="entry name" value="TonB-dependent receptor, beta-barrel domain"/>
    <property type="match status" value="1"/>
</dbReference>
<dbReference type="NCBIfam" id="TIGR04057">
    <property type="entry name" value="SusC_RagA_signa"/>
    <property type="match status" value="1"/>
</dbReference>
<evidence type="ECO:0000256" key="3">
    <source>
        <dbReference type="ARBA" id="ARBA00022452"/>
    </source>
</evidence>
<dbReference type="InterPro" id="IPR023996">
    <property type="entry name" value="TonB-dep_OMP_SusC/RagA"/>
</dbReference>
<dbReference type="GO" id="GO:0009279">
    <property type="term" value="C:cell outer membrane"/>
    <property type="evidence" value="ECO:0007669"/>
    <property type="project" value="UniProtKB-SubCell"/>
</dbReference>
<dbReference type="Gene3D" id="2.170.130.10">
    <property type="entry name" value="TonB-dependent receptor, plug domain"/>
    <property type="match status" value="1"/>
</dbReference>
<dbReference type="SUPFAM" id="SSF49464">
    <property type="entry name" value="Carboxypeptidase regulatory domain-like"/>
    <property type="match status" value="1"/>
</dbReference>
<dbReference type="Gene3D" id="2.60.40.1120">
    <property type="entry name" value="Carboxypeptidase-like, regulatory domain"/>
    <property type="match status" value="1"/>
</dbReference>
<dbReference type="InterPro" id="IPR039426">
    <property type="entry name" value="TonB-dep_rcpt-like"/>
</dbReference>
<evidence type="ECO:0000256" key="1">
    <source>
        <dbReference type="ARBA" id="ARBA00004571"/>
    </source>
</evidence>
<evidence type="ECO:0000313" key="10">
    <source>
        <dbReference type="EMBL" id="EXY90692.1"/>
    </source>
</evidence>
<dbReference type="Proteomes" id="UP000020773">
    <property type="component" value="Unassembled WGS sequence"/>
</dbReference>
<name>A0A015U734_BACFG</name>
<evidence type="ECO:0000259" key="9">
    <source>
        <dbReference type="Pfam" id="PF07715"/>
    </source>
</evidence>
<evidence type="ECO:0000256" key="6">
    <source>
        <dbReference type="ARBA" id="ARBA00023237"/>
    </source>
</evidence>
<keyword evidence="8" id="KW-0732">Signal</keyword>
<protein>
    <submittedName>
        <fullName evidence="10">TonB-linked outer membrane, SusC/RagA family protein</fullName>
    </submittedName>
</protein>
<evidence type="ECO:0000256" key="5">
    <source>
        <dbReference type="ARBA" id="ARBA00023136"/>
    </source>
</evidence>
<dbReference type="InterPro" id="IPR023997">
    <property type="entry name" value="TonB-dep_OMP_SusC/RagA_CS"/>
</dbReference>
<reference evidence="10 11" key="1">
    <citation type="submission" date="2014-02" db="EMBL/GenBank/DDBJ databases">
        <authorList>
            <person name="Sears C."/>
            <person name="Carroll K."/>
            <person name="Sack B.R."/>
            <person name="Qadri F."/>
            <person name="Myers L.L."/>
            <person name="Chung G.-T."/>
            <person name="Escheverria P."/>
            <person name="Fraser C.M."/>
            <person name="Sadzewicz L."/>
            <person name="Shefchek K.A."/>
            <person name="Tallon L."/>
            <person name="Das S.P."/>
            <person name="Daugherty S."/>
            <person name="Mongodin E.F."/>
        </authorList>
    </citation>
    <scope>NUCLEOTIDE SEQUENCE [LARGE SCALE GENOMIC DNA]</scope>
    <source>
        <strain evidence="11">3998T(B)3</strain>
    </source>
</reference>
<dbReference type="EMBL" id="JGDB01000139">
    <property type="protein sequence ID" value="EXY90692.1"/>
    <property type="molecule type" value="Genomic_DNA"/>
</dbReference>
<dbReference type="NCBIfam" id="TIGR04056">
    <property type="entry name" value="OMP_RagA_SusC"/>
    <property type="match status" value="1"/>
</dbReference>
<dbReference type="AlphaFoldDB" id="A0A015U734"/>
<dbReference type="Pfam" id="PF13715">
    <property type="entry name" value="CarbopepD_reg_2"/>
    <property type="match status" value="1"/>
</dbReference>
<evidence type="ECO:0000313" key="11">
    <source>
        <dbReference type="Proteomes" id="UP000020773"/>
    </source>
</evidence>
<proteinExistence type="inferred from homology"/>
<dbReference type="PATRIC" id="fig|1339316.3.peg.2511"/>
<accession>A0A015U734</accession>
<comment type="subcellular location">
    <subcellularLocation>
        <location evidence="1 7">Cell outer membrane</location>
        <topology evidence="1 7">Multi-pass membrane protein</topology>
    </subcellularLocation>
</comment>
<dbReference type="PROSITE" id="PS52016">
    <property type="entry name" value="TONB_DEPENDENT_REC_3"/>
    <property type="match status" value="1"/>
</dbReference>
<dbReference type="RefSeq" id="WP_008768695.1">
    <property type="nucleotide sequence ID" value="NZ_JGDB01000139.1"/>
</dbReference>
<comment type="caution">
    <text evidence="10">The sequence shown here is derived from an EMBL/GenBank/DDBJ whole genome shotgun (WGS) entry which is preliminary data.</text>
</comment>
<keyword evidence="6 7" id="KW-0998">Cell outer membrane</keyword>
<keyword evidence="5 7" id="KW-0472">Membrane</keyword>
<evidence type="ECO:0000256" key="8">
    <source>
        <dbReference type="SAM" id="SignalP"/>
    </source>
</evidence>
<comment type="similarity">
    <text evidence="7">Belongs to the TonB-dependent receptor family.</text>
</comment>
<dbReference type="InterPro" id="IPR037066">
    <property type="entry name" value="Plug_dom_sf"/>
</dbReference>
<feature type="signal peptide" evidence="8">
    <location>
        <begin position="1"/>
        <end position="21"/>
    </location>
</feature>
<evidence type="ECO:0000256" key="7">
    <source>
        <dbReference type="PROSITE-ProRule" id="PRU01360"/>
    </source>
</evidence>
<evidence type="ECO:0000256" key="2">
    <source>
        <dbReference type="ARBA" id="ARBA00022448"/>
    </source>
</evidence>
<dbReference type="SUPFAM" id="SSF56935">
    <property type="entry name" value="Porins"/>
    <property type="match status" value="1"/>
</dbReference>
<sequence>MKRHVFILLLSFAGVLTSAFAASRQVQGVVISSEDNMPLIGASVYIKAEDLSKDGNSPTITGVITDIDGKFNISVPEGVTRLFCSYVGHEVQELKLVPGKDQYEITLFPSAQMLDAVVVTGYQTVERRKLTAAVGKLNISDETIGAVKSIDQALAGQIAGLSVTSTSGAPGAPAKIRIRGTSSLNGTQDPLWVLDGIPLEGTDVPQSNVLNDVSNIQQSSIAGLNPADIENITVLKDAAATAIYGARAANGVIVITTKKGKVGKPVINFSSKFTYMPTLSTNRLNMLNSQEKVDLELELLRSNFAYGDNKGGVSKIISGYGLTDAYKKGGWGALTPEAQTDISRLRNTETDWGDILFRDAFNQEYSLSLSGGNERVTYYTSIGYYQENGNVKGVGLDRLNIVAKTSYKVNRMLKFGVSLFVNRRNNKTYLTDTYGLVNPVYYSRKANPYYQPFDVNGNYVYDFDVQNNSDTDLGFNIFEERKNTSNEETINALSSIFDAELRFNDKLKFTTQLGLQLDKASKEQIADKESFSMRIIRKNSKYWDSASQSNKYFIPDGGVHKAYENTNSQITWKAMGEYRDSFNDIHELEVMVGTELRKTWYETLFSAGYGFDRQTLTTKPVVFPDEDRARQFPLHQKTYKENAYVSFFSTASYSLMNRYTFGGSIRFDGSDLFGVDKKYRYLPLYSVSGLWRLSNEPFMQGTRKWMDNLAFRVSYGIQGNIDKNTSPFLLGKYIVDNILPGGSEHMIDINSAPNKKLRWEKTQSVNVGLDFSVLNQAINLSVDYYYRKGTDLIGKQMLPLETGFVSTNINWASMVNKGVEVSLSTRNVATKNFSWYTNLNFAYNNNKVLREAIPEAQTIPGREGYPVDAIFAIKTAGLDEEGYPLFYDKEGEKVTLKELYRLQDPFGLGFTVNSDVTPAEERSFYSYIGSQDTPYTGGLINTFSYKNWELTANLSFNLGGYVRTTPSYNFINFDRGQNVNSDILDRWTPENTDGRLPALITSEKRADEYYWYDQKSEIYKNLDIWVKKLNYFRLQNLRLGYRLPEKMTKSLGMGSASVAIEGRNLLVFGSSYKNFLDPESMYNPYAPPIPKSITFSLNLNF</sequence>
<keyword evidence="2 7" id="KW-0813">Transport</keyword>
<dbReference type="InterPro" id="IPR036942">
    <property type="entry name" value="Beta-barrel_TonB_sf"/>
</dbReference>
<gene>
    <name evidence="10" type="ORF">M125_2622</name>
</gene>
<dbReference type="InterPro" id="IPR008969">
    <property type="entry name" value="CarboxyPept-like_regulatory"/>
</dbReference>